<dbReference type="Proteomes" id="UP000825935">
    <property type="component" value="Chromosome 18"/>
</dbReference>
<dbReference type="GO" id="GO:0010134">
    <property type="term" value="P:sulfate assimilation via adenylyl sulfate reduction"/>
    <property type="evidence" value="ECO:0007669"/>
    <property type="project" value="TreeGrafter"/>
</dbReference>
<keyword evidence="5" id="KW-1185">Reference proteome</keyword>
<protein>
    <recommendedName>
        <fullName evidence="3">APS kinase domain-containing protein</fullName>
    </recommendedName>
</protein>
<evidence type="ECO:0000313" key="5">
    <source>
        <dbReference type="Proteomes" id="UP000825935"/>
    </source>
</evidence>
<gene>
    <name evidence="4" type="ORF">KP509_18G004500</name>
</gene>
<comment type="caution">
    <text evidence="4">The sequence shown here is derived from an EMBL/GenBank/DDBJ whole genome shotgun (WGS) entry which is preliminary data.</text>
</comment>
<dbReference type="AlphaFoldDB" id="A0A8T2SQE6"/>
<dbReference type="OMA" id="IDCEVIM"/>
<accession>A0A8T2SQE6</accession>
<dbReference type="PANTHER" id="PTHR42700">
    <property type="entry name" value="SULFATE ADENYLYLTRANSFERASE"/>
    <property type="match status" value="1"/>
</dbReference>
<dbReference type="Gene3D" id="3.40.50.300">
    <property type="entry name" value="P-loop containing nucleotide triphosphate hydrolases"/>
    <property type="match status" value="1"/>
</dbReference>
<dbReference type="InterPro" id="IPR050512">
    <property type="entry name" value="Sulf_AdTrans/APS_kinase"/>
</dbReference>
<evidence type="ECO:0000313" key="4">
    <source>
        <dbReference type="EMBL" id="KAH7365020.1"/>
    </source>
</evidence>
<dbReference type="PANTHER" id="PTHR42700:SF3">
    <property type="entry name" value="BIFUNCTIONAL SAT_APS KINASE-RELATED"/>
    <property type="match status" value="1"/>
</dbReference>
<dbReference type="InterPro" id="IPR027417">
    <property type="entry name" value="P-loop_NTPase"/>
</dbReference>
<proteinExistence type="predicted"/>
<evidence type="ECO:0000259" key="3">
    <source>
        <dbReference type="Pfam" id="PF01583"/>
    </source>
</evidence>
<sequence length="78" mass="8903">MNFPLKLCEERDPKGLYKLAREGKIKGFTGIDDPYEPPIDCEVIMEPIEGKCPTPAEMATKMLFYLEQRGFLGPPRKN</sequence>
<feature type="domain" description="APS kinase" evidence="3">
    <location>
        <begin position="2"/>
        <end position="45"/>
    </location>
</feature>
<dbReference type="GO" id="GO:0005737">
    <property type="term" value="C:cytoplasm"/>
    <property type="evidence" value="ECO:0007669"/>
    <property type="project" value="TreeGrafter"/>
</dbReference>
<keyword evidence="1" id="KW-0934">Plastid</keyword>
<dbReference type="GO" id="GO:0004781">
    <property type="term" value="F:sulfate adenylyltransferase (ATP) activity"/>
    <property type="evidence" value="ECO:0007669"/>
    <property type="project" value="TreeGrafter"/>
</dbReference>
<dbReference type="Pfam" id="PF01583">
    <property type="entry name" value="APS_kinase"/>
    <property type="match status" value="1"/>
</dbReference>
<dbReference type="InterPro" id="IPR059117">
    <property type="entry name" value="APS_kinase_dom"/>
</dbReference>
<evidence type="ECO:0000256" key="1">
    <source>
        <dbReference type="ARBA" id="ARBA00022528"/>
    </source>
</evidence>
<dbReference type="OrthoDB" id="506431at2759"/>
<keyword evidence="1" id="KW-0150">Chloroplast</keyword>
<dbReference type="GO" id="GO:0019379">
    <property type="term" value="P:sulfate assimilation, phosphoadenylyl sulfate reduction by phosphoadenylyl-sulfate reductase (thioredoxin)"/>
    <property type="evidence" value="ECO:0007669"/>
    <property type="project" value="TreeGrafter"/>
</dbReference>
<evidence type="ECO:0000256" key="2">
    <source>
        <dbReference type="ARBA" id="ARBA00022679"/>
    </source>
</evidence>
<reference evidence="4" key="1">
    <citation type="submission" date="2021-08" db="EMBL/GenBank/DDBJ databases">
        <title>WGS assembly of Ceratopteris richardii.</title>
        <authorList>
            <person name="Marchant D.B."/>
            <person name="Chen G."/>
            <person name="Jenkins J."/>
            <person name="Shu S."/>
            <person name="Leebens-Mack J."/>
            <person name="Grimwood J."/>
            <person name="Schmutz J."/>
            <person name="Soltis P."/>
            <person name="Soltis D."/>
            <person name="Chen Z.-H."/>
        </authorList>
    </citation>
    <scope>NUCLEOTIDE SEQUENCE</scope>
    <source>
        <strain evidence="4">Whitten #5841</strain>
        <tissue evidence="4">Leaf</tissue>
    </source>
</reference>
<organism evidence="4 5">
    <name type="scientific">Ceratopteris richardii</name>
    <name type="common">Triangle waterfern</name>
    <dbReference type="NCBI Taxonomy" id="49495"/>
    <lineage>
        <taxon>Eukaryota</taxon>
        <taxon>Viridiplantae</taxon>
        <taxon>Streptophyta</taxon>
        <taxon>Embryophyta</taxon>
        <taxon>Tracheophyta</taxon>
        <taxon>Polypodiopsida</taxon>
        <taxon>Polypodiidae</taxon>
        <taxon>Polypodiales</taxon>
        <taxon>Pteridineae</taxon>
        <taxon>Pteridaceae</taxon>
        <taxon>Parkerioideae</taxon>
        <taxon>Ceratopteris</taxon>
    </lineage>
</organism>
<dbReference type="EMBL" id="CM035423">
    <property type="protein sequence ID" value="KAH7365020.1"/>
    <property type="molecule type" value="Genomic_DNA"/>
</dbReference>
<name>A0A8T2SQE6_CERRI</name>
<keyword evidence="2" id="KW-0808">Transferase</keyword>